<dbReference type="Pfam" id="PF14543">
    <property type="entry name" value="TAXi_N"/>
    <property type="match status" value="1"/>
</dbReference>
<dbReference type="InterPro" id="IPR021109">
    <property type="entry name" value="Peptidase_aspartic_dom_sf"/>
</dbReference>
<dbReference type="PANTHER" id="PTHR47967:SF66">
    <property type="entry name" value="ASPARTIC PROTEINASE CDR1-RELATED"/>
    <property type="match status" value="1"/>
</dbReference>
<keyword evidence="3" id="KW-0732">Signal</keyword>
<evidence type="ECO:0000256" key="5">
    <source>
        <dbReference type="ARBA" id="ARBA00022801"/>
    </source>
</evidence>
<comment type="caution">
    <text evidence="8">The sequence shown here is derived from an EMBL/GenBank/DDBJ whole genome shotgun (WGS) entry which is preliminary data.</text>
</comment>
<comment type="similarity">
    <text evidence="1">Belongs to the peptidase A1 family.</text>
</comment>
<dbReference type="InterPro" id="IPR033121">
    <property type="entry name" value="PEPTIDASE_A1"/>
</dbReference>
<feature type="domain" description="Peptidase A1" evidence="7">
    <location>
        <begin position="95"/>
        <end position="433"/>
    </location>
</feature>
<evidence type="ECO:0000256" key="4">
    <source>
        <dbReference type="ARBA" id="ARBA00022750"/>
    </source>
</evidence>
<evidence type="ECO:0000256" key="2">
    <source>
        <dbReference type="ARBA" id="ARBA00022670"/>
    </source>
</evidence>
<name>A0AAV1VZ33_LUPLU</name>
<dbReference type="AlphaFoldDB" id="A0AAV1VZ33"/>
<dbReference type="GO" id="GO:0004190">
    <property type="term" value="F:aspartic-type endopeptidase activity"/>
    <property type="evidence" value="ECO:0007669"/>
    <property type="project" value="UniProtKB-KW"/>
</dbReference>
<keyword evidence="6" id="KW-0325">Glycoprotein</keyword>
<evidence type="ECO:0000313" key="8">
    <source>
        <dbReference type="EMBL" id="CAL0302245.1"/>
    </source>
</evidence>
<evidence type="ECO:0000313" key="9">
    <source>
        <dbReference type="Proteomes" id="UP001497480"/>
    </source>
</evidence>
<keyword evidence="9" id="KW-1185">Reference proteome</keyword>
<dbReference type="GO" id="GO:0005576">
    <property type="term" value="C:extracellular region"/>
    <property type="evidence" value="ECO:0007669"/>
    <property type="project" value="TreeGrafter"/>
</dbReference>
<proteinExistence type="inferred from homology"/>
<dbReference type="Pfam" id="PF14541">
    <property type="entry name" value="TAXi_C"/>
    <property type="match status" value="1"/>
</dbReference>
<keyword evidence="5" id="KW-0378">Hydrolase</keyword>
<dbReference type="InterPro" id="IPR032799">
    <property type="entry name" value="TAXi_C"/>
</dbReference>
<evidence type="ECO:0000256" key="1">
    <source>
        <dbReference type="ARBA" id="ARBA00007447"/>
    </source>
</evidence>
<dbReference type="InterPro" id="IPR051708">
    <property type="entry name" value="Plant_Aspart_Prot_A1"/>
</dbReference>
<dbReference type="InterPro" id="IPR034161">
    <property type="entry name" value="Pepsin-like_plant"/>
</dbReference>
<dbReference type="GO" id="GO:0006508">
    <property type="term" value="P:proteolysis"/>
    <property type="evidence" value="ECO:0007669"/>
    <property type="project" value="UniProtKB-KW"/>
</dbReference>
<dbReference type="EMBL" id="CAXHTB010000002">
    <property type="protein sequence ID" value="CAL0302245.1"/>
    <property type="molecule type" value="Genomic_DNA"/>
</dbReference>
<dbReference type="InterPro" id="IPR001969">
    <property type="entry name" value="Aspartic_peptidase_AS"/>
</dbReference>
<dbReference type="FunFam" id="2.40.70.10:FF:000016">
    <property type="entry name" value="Probable aspartic protease At2g35615"/>
    <property type="match status" value="1"/>
</dbReference>
<dbReference type="Proteomes" id="UP001497480">
    <property type="component" value="Unassembled WGS sequence"/>
</dbReference>
<keyword evidence="4" id="KW-0064">Aspartyl protease</keyword>
<dbReference type="PROSITE" id="PS51767">
    <property type="entry name" value="PEPTIDASE_A1"/>
    <property type="match status" value="1"/>
</dbReference>
<gene>
    <name evidence="8" type="ORF">LLUT_LOCUS3305</name>
</gene>
<sequence length="440" mass="48540">MCAYHYVLAVLSITLSTIFNGDIYLTEALNGGFSVELIHRDSPKSPLYNFSETQFERMTNAISHSLNRVKHFYPQEYGVNYRVLQAPLTHNYGSYFMKFSIGTPSFDVMAHFDTGSNLIWLQCQPCKKCYSQTNPIFDPSKSKTYEVASCSSNACKLIKGSNCKKISLNSQCQYKISYGDNSVSSGDVGYETFTFGTNVKNSPTRIDKIIFGCGHDNHGVFNPISTGMIGLGNGVVSLTSQLGAAIDNKFSYCLALEHNIPSLLNFGEMLSGPGTVSTPLVSGSSSVFDYVNLKGMTVAGKRLDFLTLFGNTGKIILDTGSSFTFLPTNFYKKLESLVAAQIKLQRVTDKKLLPEGLKLCYKSSVLELKAPPITVHFDGANIVLNQYNTFALFDHGLLCFTFNIDDKISIFGNSAQFDFLVGIDRQKKIVSFKPTQCGKL</sequence>
<keyword evidence="2" id="KW-0645">Protease</keyword>
<dbReference type="PANTHER" id="PTHR47967">
    <property type="entry name" value="OS07G0603500 PROTEIN-RELATED"/>
    <property type="match status" value="1"/>
</dbReference>
<dbReference type="PROSITE" id="PS00141">
    <property type="entry name" value="ASP_PROTEASE"/>
    <property type="match status" value="1"/>
</dbReference>
<evidence type="ECO:0000259" key="7">
    <source>
        <dbReference type="PROSITE" id="PS51767"/>
    </source>
</evidence>
<evidence type="ECO:0000256" key="3">
    <source>
        <dbReference type="ARBA" id="ARBA00022729"/>
    </source>
</evidence>
<accession>A0AAV1VZ33</accession>
<dbReference type="InterPro" id="IPR032861">
    <property type="entry name" value="TAXi_N"/>
</dbReference>
<reference evidence="8 9" key="1">
    <citation type="submission" date="2024-03" db="EMBL/GenBank/DDBJ databases">
        <authorList>
            <person name="Martinez-Hernandez J."/>
        </authorList>
    </citation>
    <scope>NUCLEOTIDE SEQUENCE [LARGE SCALE GENOMIC DNA]</scope>
</reference>
<dbReference type="SUPFAM" id="SSF50630">
    <property type="entry name" value="Acid proteases"/>
    <property type="match status" value="1"/>
</dbReference>
<dbReference type="Gene3D" id="2.40.70.10">
    <property type="entry name" value="Acid Proteases"/>
    <property type="match status" value="2"/>
</dbReference>
<protein>
    <recommendedName>
        <fullName evidence="7">Peptidase A1 domain-containing protein</fullName>
    </recommendedName>
</protein>
<organism evidence="8 9">
    <name type="scientific">Lupinus luteus</name>
    <name type="common">European yellow lupine</name>
    <dbReference type="NCBI Taxonomy" id="3873"/>
    <lineage>
        <taxon>Eukaryota</taxon>
        <taxon>Viridiplantae</taxon>
        <taxon>Streptophyta</taxon>
        <taxon>Embryophyta</taxon>
        <taxon>Tracheophyta</taxon>
        <taxon>Spermatophyta</taxon>
        <taxon>Magnoliopsida</taxon>
        <taxon>eudicotyledons</taxon>
        <taxon>Gunneridae</taxon>
        <taxon>Pentapetalae</taxon>
        <taxon>rosids</taxon>
        <taxon>fabids</taxon>
        <taxon>Fabales</taxon>
        <taxon>Fabaceae</taxon>
        <taxon>Papilionoideae</taxon>
        <taxon>50 kb inversion clade</taxon>
        <taxon>genistoids sensu lato</taxon>
        <taxon>core genistoids</taxon>
        <taxon>Genisteae</taxon>
        <taxon>Lupinus</taxon>
    </lineage>
</organism>
<dbReference type="CDD" id="cd05476">
    <property type="entry name" value="pepsin_A_like_plant"/>
    <property type="match status" value="1"/>
</dbReference>
<evidence type="ECO:0000256" key="6">
    <source>
        <dbReference type="ARBA" id="ARBA00023180"/>
    </source>
</evidence>